<proteinExistence type="predicted"/>
<feature type="region of interest" description="Disordered" evidence="1">
    <location>
        <begin position="60"/>
        <end position="105"/>
    </location>
</feature>
<dbReference type="AlphaFoldDB" id="A0A8X7P8I3"/>
<keyword evidence="3" id="KW-1185">Reference proteome</keyword>
<gene>
    <name evidence="2" type="ORF">Bca52824_085841</name>
</gene>
<feature type="compositionally biased region" description="Basic residues" evidence="1">
    <location>
        <begin position="65"/>
        <end position="89"/>
    </location>
</feature>
<evidence type="ECO:0000313" key="2">
    <source>
        <dbReference type="EMBL" id="KAG2246213.1"/>
    </source>
</evidence>
<sequence>MGEPNRKPFLGHKPIILNPKAPLHSLKVRERDACQDPHCEGPRITRLPCVDRTTIERHAAERSKPHLFTKINHRRHNPRNPPKSHAHFRQIKEKATKTPPRAQTR</sequence>
<dbReference type="EMBL" id="JAAMPC010000017">
    <property type="protein sequence ID" value="KAG2246213.1"/>
    <property type="molecule type" value="Genomic_DNA"/>
</dbReference>
<protein>
    <submittedName>
        <fullName evidence="2">Uncharacterized protein</fullName>
    </submittedName>
</protein>
<reference evidence="2 3" key="1">
    <citation type="submission" date="2020-02" db="EMBL/GenBank/DDBJ databases">
        <authorList>
            <person name="Ma Q."/>
            <person name="Huang Y."/>
            <person name="Song X."/>
            <person name="Pei D."/>
        </authorList>
    </citation>
    <scope>NUCLEOTIDE SEQUENCE [LARGE SCALE GENOMIC DNA]</scope>
    <source>
        <strain evidence="2">Sxm20200214</strain>
        <tissue evidence="2">Leaf</tissue>
    </source>
</reference>
<name>A0A8X7P8I3_BRACI</name>
<organism evidence="2 3">
    <name type="scientific">Brassica carinata</name>
    <name type="common">Ethiopian mustard</name>
    <name type="synonym">Abyssinian cabbage</name>
    <dbReference type="NCBI Taxonomy" id="52824"/>
    <lineage>
        <taxon>Eukaryota</taxon>
        <taxon>Viridiplantae</taxon>
        <taxon>Streptophyta</taxon>
        <taxon>Embryophyta</taxon>
        <taxon>Tracheophyta</taxon>
        <taxon>Spermatophyta</taxon>
        <taxon>Magnoliopsida</taxon>
        <taxon>eudicotyledons</taxon>
        <taxon>Gunneridae</taxon>
        <taxon>Pentapetalae</taxon>
        <taxon>rosids</taxon>
        <taxon>malvids</taxon>
        <taxon>Brassicales</taxon>
        <taxon>Brassicaceae</taxon>
        <taxon>Brassiceae</taxon>
        <taxon>Brassica</taxon>
    </lineage>
</organism>
<accession>A0A8X7P8I3</accession>
<comment type="caution">
    <text evidence="2">The sequence shown here is derived from an EMBL/GenBank/DDBJ whole genome shotgun (WGS) entry which is preliminary data.</text>
</comment>
<evidence type="ECO:0000313" key="3">
    <source>
        <dbReference type="Proteomes" id="UP000886595"/>
    </source>
</evidence>
<dbReference type="Proteomes" id="UP000886595">
    <property type="component" value="Unassembled WGS sequence"/>
</dbReference>
<evidence type="ECO:0000256" key="1">
    <source>
        <dbReference type="SAM" id="MobiDB-lite"/>
    </source>
</evidence>